<proteinExistence type="predicted"/>
<dbReference type="Proteomes" id="UP000186091">
    <property type="component" value="Unassembled WGS sequence"/>
</dbReference>
<evidence type="ECO:0000313" key="1">
    <source>
        <dbReference type="EMBL" id="OKX78195.1"/>
    </source>
</evidence>
<dbReference type="AlphaFoldDB" id="A0AB36I445"/>
<name>A0AB36I445_CORGT</name>
<organism evidence="1 2">
    <name type="scientific">Corynebacterium glutamicum</name>
    <name type="common">Brevibacterium saccharolyticum</name>
    <dbReference type="NCBI Taxonomy" id="1718"/>
    <lineage>
        <taxon>Bacteria</taxon>
        <taxon>Bacillati</taxon>
        <taxon>Actinomycetota</taxon>
        <taxon>Actinomycetes</taxon>
        <taxon>Mycobacteriales</taxon>
        <taxon>Corynebacteriaceae</taxon>
        <taxon>Corynebacterium</taxon>
    </lineage>
</organism>
<sequence length="71" mass="7886">MSSMKLFGLREKRKAITTISASVKPFFPGLVKYHFNALAANDVYVGDFTCLPITDHMRTSSAQEVLMMSKG</sequence>
<accession>A0AB36I445</accession>
<evidence type="ECO:0000313" key="2">
    <source>
        <dbReference type="Proteomes" id="UP000186091"/>
    </source>
</evidence>
<reference evidence="1 2" key="1">
    <citation type="submission" date="2015-12" db="EMBL/GenBank/DDBJ databases">
        <title>Genome sequence of Corynebacterium AS 1.542.</title>
        <authorList>
            <person name="Yang J."/>
            <person name="Yang S."/>
        </authorList>
    </citation>
    <scope>NUCLEOTIDE SEQUENCE [LARGE SCALE GENOMIC DNA]</scope>
    <source>
        <strain evidence="1 2">AS 1.542</strain>
    </source>
</reference>
<gene>
    <name evidence="1" type="ORF">AUP69_12260</name>
</gene>
<comment type="caution">
    <text evidence="1">The sequence shown here is derived from an EMBL/GenBank/DDBJ whole genome shotgun (WGS) entry which is preliminary data.</text>
</comment>
<dbReference type="EMBL" id="LOQT01000026">
    <property type="protein sequence ID" value="OKX78195.1"/>
    <property type="molecule type" value="Genomic_DNA"/>
</dbReference>
<protein>
    <submittedName>
        <fullName evidence="1">Transposase</fullName>
    </submittedName>
</protein>